<dbReference type="EMBL" id="JAAGKO020000012">
    <property type="protein sequence ID" value="MDI5963258.1"/>
    <property type="molecule type" value="Genomic_DNA"/>
</dbReference>
<keyword evidence="4" id="KW-1185">Reference proteome</keyword>
<comment type="caution">
    <text evidence="3">The sequence shown here is derived from an EMBL/GenBank/DDBJ whole genome shotgun (WGS) entry which is preliminary data.</text>
</comment>
<gene>
    <name evidence="3" type="ORF">POF43_011160</name>
</gene>
<dbReference type="Pfam" id="PF12770">
    <property type="entry name" value="CHAT"/>
    <property type="match status" value="1"/>
</dbReference>
<dbReference type="RefSeq" id="WP_271322537.1">
    <property type="nucleotide sequence ID" value="NZ_JAAGKO020000012.1"/>
</dbReference>
<organism evidence="3 4">
    <name type="scientific">Streptantibioticus silvisoli</name>
    <dbReference type="NCBI Taxonomy" id="2705255"/>
    <lineage>
        <taxon>Bacteria</taxon>
        <taxon>Bacillati</taxon>
        <taxon>Actinomycetota</taxon>
        <taxon>Actinomycetes</taxon>
        <taxon>Kitasatosporales</taxon>
        <taxon>Streptomycetaceae</taxon>
        <taxon>Streptantibioticus</taxon>
    </lineage>
</organism>
<evidence type="ECO:0000313" key="4">
    <source>
        <dbReference type="Proteomes" id="UP001156398"/>
    </source>
</evidence>
<reference evidence="3 4" key="1">
    <citation type="submission" date="2023-05" db="EMBL/GenBank/DDBJ databases">
        <title>Streptantibioticus silvisoli sp. nov., acidotolerant actinomycetes 1 from pine litter.</title>
        <authorList>
            <person name="Swiecimska M."/>
            <person name="Golinska P."/>
            <person name="Sangal V."/>
            <person name="Wachnowicz B."/>
            <person name="Goodfellow M."/>
        </authorList>
    </citation>
    <scope>NUCLEOTIDE SEQUENCE [LARGE SCALE GENOMIC DNA]</scope>
    <source>
        <strain evidence="3 4">SL54</strain>
    </source>
</reference>
<feature type="region of interest" description="Disordered" evidence="1">
    <location>
        <begin position="1"/>
        <end position="21"/>
    </location>
</feature>
<feature type="domain" description="CHAT" evidence="2">
    <location>
        <begin position="931"/>
        <end position="1224"/>
    </location>
</feature>
<accession>A0ABT6W0M1</accession>
<dbReference type="Proteomes" id="UP001156398">
    <property type="component" value="Unassembled WGS sequence"/>
</dbReference>
<name>A0ABT6W0M1_9ACTN</name>
<evidence type="ECO:0000259" key="2">
    <source>
        <dbReference type="Pfam" id="PF12770"/>
    </source>
</evidence>
<sequence length="1225" mass="129916">MTRPFLPQGRPDPSHGGPVWPQLPPPERDLLDRLLLFAGPTGAAPRAEVLRETRTAAARTALAAECGNGRWSDIVSVHLLGLLAWTLWLVTGDERELAVAADWLVIVRRADPVLLPEPLRSAGRERFTAAGLSGLVDAAGGREYALTLAARFIGSGLGWAATPGETEAVATYVRARNLLRDDAPAADEEVRQALSLLPAGRHWLTPFALDLAACACGLRTMAEGGLASEDAVRLAQRAVDIVPADHPLLPKTLTYLHTLRVGLLARQLRPTTPALEPSAAARCREVVELGRRALAVREEDDEKIAVTLRTQTAALFLLLSCDPRDPVLRAEMTRHGRLAAGRLSGSPADEAAVWLDMGDRLKLLFLWTTEPERLAEMTEVLETACRVAPAGSVLEARAVCALGWAEFIRAGARGDLTGLNAAAEHHLRVIDLLGLPVPEDSPDEAAQRALERTRALAQFQQLLTTRAELIGDRDSRMEVLAPQTGPLPEVVTGTGDFFDLQIRRQLAQQRFAQAQQLFVATCAQAFEDLRPQALRRACETLRGAADEYAAAVPDQRHLADGAHTWTGHVARQADAMEAEAIEPPEAIDELVATLVGEGAPELLLDDALFGRVSGGQPGRGAPAEAAAGPAAGGTADATRALPFLKGHEVARLRLSVALGQARQALGARRRGEPHTAAWSRALVFSERGYADPAVSPLNLVPHAWFMARIAARLDDLPAVAPLLATAVRATASLASPRFRRADQEAMLTLYANGLGDQACAAALLAGEPAERALAVLETARGLLAAARLNSMSDLGTLRRACPEAASRFEAATAELTAAQEETPAPRLAAMTRRHRAADRWEGELDRIRGLPGFGDFLRPLDAATVRSLADHGPVVHLTLHSVRSHALLLTADGVEALPLPGASPSRAQEWTGRLEQARGEPGTTGAQQVRAVLGELWDAVAKPVLDALGLRTPPGGPADRPRLWWIPSGQAVLLPLHAAGRFIPQAASPGTVPCQAPGDNVLDRVISSYAPTLRALRHARLRVAPAGRPGVLAIAVPGGTHEPGSLRWAGLEAQDVLAEVGAGRYLEQGEATLAAVGRALREHPWLHFAGHAASPQDGPRAGTSGGLLLGDTLLTPQIVDRLALPSAELAFLSGCGTARGTSALADESLHVASALHLAGYRDVVGTLWPVRDRAAALIAERFYGGLRAGAVRGGAAPALDAAVRATRQEQPARPDLWAAHLHIGP</sequence>
<protein>
    <submittedName>
        <fullName evidence="3">CHAT domain-containing protein</fullName>
    </submittedName>
</protein>
<evidence type="ECO:0000256" key="1">
    <source>
        <dbReference type="SAM" id="MobiDB-lite"/>
    </source>
</evidence>
<evidence type="ECO:0000313" key="3">
    <source>
        <dbReference type="EMBL" id="MDI5963258.1"/>
    </source>
</evidence>
<proteinExistence type="predicted"/>
<dbReference type="InterPro" id="IPR024983">
    <property type="entry name" value="CHAT_dom"/>
</dbReference>